<dbReference type="Proteomes" id="UP001430172">
    <property type="component" value="Unassembled WGS sequence"/>
</dbReference>
<dbReference type="PROSITE" id="PS51462">
    <property type="entry name" value="NUDIX"/>
    <property type="match status" value="1"/>
</dbReference>
<dbReference type="InterPro" id="IPR015797">
    <property type="entry name" value="NUDIX_hydrolase-like_dom_sf"/>
</dbReference>
<proteinExistence type="predicted"/>
<gene>
    <name evidence="3" type="ORF">JQN70_15990</name>
</gene>
<reference evidence="3" key="1">
    <citation type="submission" date="2021-02" db="EMBL/GenBank/DDBJ databases">
        <title>Phycicoccus sp. MQZ13P-5T, whole genome shotgun sequence.</title>
        <authorList>
            <person name="Tuo L."/>
        </authorList>
    </citation>
    <scope>NUCLEOTIDE SEQUENCE</scope>
    <source>
        <strain evidence="3">MQZ13P-5</strain>
    </source>
</reference>
<evidence type="ECO:0000313" key="3">
    <source>
        <dbReference type="EMBL" id="MBM6401899.1"/>
    </source>
</evidence>
<protein>
    <submittedName>
        <fullName evidence="3">NUDIX domain-containing protein</fullName>
    </submittedName>
</protein>
<sequence>MPREPSPVRVKAMLIAPNADRTAHAVTLHPSTREDPDGYHRLIGGGVEDGESHHDAIVREVDEELGATIGDLAYVARVENVFRLDGVPGHETVFVYSGLLEPQPAAAGAVLTESDGSVVPVVWRSFDDERESVPLYPTAARPWVRATAAQR</sequence>
<feature type="domain" description="Nudix hydrolase" evidence="2">
    <location>
        <begin position="1"/>
        <end position="146"/>
    </location>
</feature>
<dbReference type="RefSeq" id="WP_204132355.1">
    <property type="nucleotide sequence ID" value="NZ_JAFDVD010000017.1"/>
</dbReference>
<dbReference type="InterPro" id="IPR000086">
    <property type="entry name" value="NUDIX_hydrolase_dom"/>
</dbReference>
<dbReference type="Pfam" id="PF00293">
    <property type="entry name" value="NUDIX"/>
    <property type="match status" value="1"/>
</dbReference>
<evidence type="ECO:0000256" key="1">
    <source>
        <dbReference type="ARBA" id="ARBA00022801"/>
    </source>
</evidence>
<dbReference type="PROSITE" id="PS00893">
    <property type="entry name" value="NUDIX_BOX"/>
    <property type="match status" value="1"/>
</dbReference>
<accession>A0ABS2CPU8</accession>
<dbReference type="EMBL" id="JAFDVD010000017">
    <property type="protein sequence ID" value="MBM6401899.1"/>
    <property type="molecule type" value="Genomic_DNA"/>
</dbReference>
<keyword evidence="1" id="KW-0378">Hydrolase</keyword>
<evidence type="ECO:0000259" key="2">
    <source>
        <dbReference type="PROSITE" id="PS51462"/>
    </source>
</evidence>
<evidence type="ECO:0000313" key="4">
    <source>
        <dbReference type="Proteomes" id="UP001430172"/>
    </source>
</evidence>
<dbReference type="SUPFAM" id="SSF55811">
    <property type="entry name" value="Nudix"/>
    <property type="match status" value="1"/>
</dbReference>
<dbReference type="Gene3D" id="3.90.79.10">
    <property type="entry name" value="Nucleoside Triphosphate Pyrophosphohydrolase"/>
    <property type="match status" value="1"/>
</dbReference>
<organism evidence="3 4">
    <name type="scientific">Phycicoccus sonneratiae</name>
    <dbReference type="NCBI Taxonomy" id="2807628"/>
    <lineage>
        <taxon>Bacteria</taxon>
        <taxon>Bacillati</taxon>
        <taxon>Actinomycetota</taxon>
        <taxon>Actinomycetes</taxon>
        <taxon>Micrococcales</taxon>
        <taxon>Intrasporangiaceae</taxon>
        <taxon>Phycicoccus</taxon>
    </lineage>
</organism>
<comment type="caution">
    <text evidence="3">The sequence shown here is derived from an EMBL/GenBank/DDBJ whole genome shotgun (WGS) entry which is preliminary data.</text>
</comment>
<keyword evidence="4" id="KW-1185">Reference proteome</keyword>
<name>A0ABS2CPU8_9MICO</name>
<dbReference type="InterPro" id="IPR020084">
    <property type="entry name" value="NUDIX_hydrolase_CS"/>
</dbReference>